<feature type="domain" description="HTH tetR-type" evidence="3">
    <location>
        <begin position="18"/>
        <end position="78"/>
    </location>
</feature>
<dbReference type="SUPFAM" id="SSF46689">
    <property type="entry name" value="Homeodomain-like"/>
    <property type="match status" value="1"/>
</dbReference>
<dbReference type="PANTHER" id="PTHR30055">
    <property type="entry name" value="HTH-TYPE TRANSCRIPTIONAL REGULATOR RUTR"/>
    <property type="match status" value="1"/>
</dbReference>
<feature type="DNA-binding region" description="H-T-H motif" evidence="2">
    <location>
        <begin position="41"/>
        <end position="60"/>
    </location>
</feature>
<sequence length="210" mass="22434">MSTRARTYGGATSGERRAKRQAALMDAALDLIEQSGIAGLTVRGVCTAARLNDRYFYESFRTTDELLLAIFDAQIVLASTAMVAAINDSAPDPVVRARAAIGTGLRHLVADPRRGPLLIESQATEGLRARRRDLIKSLAQIMSDQGRALLAGLAADAVAPDLDLAALTLVAGGFDLVTGWLRGELDISREHLEDFLVALVTARRVSPGTH</sequence>
<dbReference type="PANTHER" id="PTHR30055:SF209">
    <property type="entry name" value="POSSIBLE TRANSCRIPTIONAL REGULATORY PROTEIN (PROBABLY TETR-FAMILY)"/>
    <property type="match status" value="1"/>
</dbReference>
<dbReference type="InterPro" id="IPR050109">
    <property type="entry name" value="HTH-type_TetR-like_transc_reg"/>
</dbReference>
<dbReference type="Proteomes" id="UP001190465">
    <property type="component" value="Chromosome"/>
</dbReference>
<evidence type="ECO:0000256" key="2">
    <source>
        <dbReference type="PROSITE-ProRule" id="PRU00335"/>
    </source>
</evidence>
<evidence type="ECO:0000313" key="4">
    <source>
        <dbReference type="EMBL" id="CAJ1506706.1"/>
    </source>
</evidence>
<protein>
    <submittedName>
        <fullName evidence="4">TetR family transcriptional regulator</fullName>
    </submittedName>
</protein>
<organism evidence="4 5">
    <name type="scientific">[Mycobacterium] burgundiense</name>
    <dbReference type="NCBI Taxonomy" id="3064286"/>
    <lineage>
        <taxon>Bacteria</taxon>
        <taxon>Bacillati</taxon>
        <taxon>Actinomycetota</taxon>
        <taxon>Actinomycetes</taxon>
        <taxon>Mycobacteriales</taxon>
        <taxon>Mycobacteriaceae</taxon>
        <taxon>Mycolicibacterium</taxon>
    </lineage>
</organism>
<gene>
    <name evidence="4" type="ORF">MU0053_003266</name>
</gene>
<dbReference type="EMBL" id="OY726397">
    <property type="protein sequence ID" value="CAJ1506706.1"/>
    <property type="molecule type" value="Genomic_DNA"/>
</dbReference>
<dbReference type="InterPro" id="IPR001647">
    <property type="entry name" value="HTH_TetR"/>
</dbReference>
<dbReference type="Gene3D" id="1.10.357.10">
    <property type="entry name" value="Tetracycline Repressor, domain 2"/>
    <property type="match status" value="1"/>
</dbReference>
<keyword evidence="1 2" id="KW-0238">DNA-binding</keyword>
<proteinExistence type="predicted"/>
<evidence type="ECO:0000313" key="5">
    <source>
        <dbReference type="Proteomes" id="UP001190465"/>
    </source>
</evidence>
<dbReference type="Pfam" id="PF00440">
    <property type="entry name" value="TetR_N"/>
    <property type="match status" value="1"/>
</dbReference>
<dbReference type="PROSITE" id="PS50977">
    <property type="entry name" value="HTH_TETR_2"/>
    <property type="match status" value="1"/>
</dbReference>
<accession>A0ABM9LY36</accession>
<keyword evidence="5" id="KW-1185">Reference proteome</keyword>
<dbReference type="RefSeq" id="WP_308478667.1">
    <property type="nucleotide sequence ID" value="NZ_OY726397.1"/>
</dbReference>
<reference evidence="4 5" key="1">
    <citation type="submission" date="2023-08" db="EMBL/GenBank/DDBJ databases">
        <authorList>
            <person name="Folkvardsen B D."/>
            <person name="Norman A."/>
        </authorList>
    </citation>
    <scope>NUCLEOTIDE SEQUENCE [LARGE SCALE GENOMIC DNA]</scope>
    <source>
        <strain evidence="4 5">Mu0053</strain>
    </source>
</reference>
<dbReference type="InterPro" id="IPR009057">
    <property type="entry name" value="Homeodomain-like_sf"/>
</dbReference>
<name>A0ABM9LY36_9MYCO</name>
<evidence type="ECO:0000259" key="3">
    <source>
        <dbReference type="PROSITE" id="PS50977"/>
    </source>
</evidence>
<evidence type="ECO:0000256" key="1">
    <source>
        <dbReference type="ARBA" id="ARBA00023125"/>
    </source>
</evidence>